<keyword evidence="5 8" id="KW-0812">Transmembrane</keyword>
<evidence type="ECO:0000256" key="6">
    <source>
        <dbReference type="ARBA" id="ARBA00022989"/>
    </source>
</evidence>
<keyword evidence="11" id="KW-1185">Reference proteome</keyword>
<dbReference type="OrthoDB" id="749363at2759"/>
<evidence type="ECO:0000256" key="5">
    <source>
        <dbReference type="ARBA" id="ARBA00022692"/>
    </source>
</evidence>
<feature type="transmembrane region" description="Helical" evidence="8">
    <location>
        <begin position="147"/>
        <end position="172"/>
    </location>
</feature>
<evidence type="ECO:0000256" key="2">
    <source>
        <dbReference type="ARBA" id="ARBA00007651"/>
    </source>
</evidence>
<dbReference type="OMA" id="VIMIKNS"/>
<evidence type="ECO:0000256" key="4">
    <source>
        <dbReference type="ARBA" id="ARBA00022475"/>
    </source>
</evidence>
<feature type="domain" description="Casparian strip membrane protein" evidence="9">
    <location>
        <begin position="21"/>
        <end position="158"/>
    </location>
</feature>
<protein>
    <recommendedName>
        <fullName evidence="8">CASP-like protein</fullName>
    </recommendedName>
</protein>
<keyword evidence="6 8" id="KW-1133">Transmembrane helix</keyword>
<reference evidence="11" key="1">
    <citation type="journal article" date="2015" name="Nat. Plants">
        <title>Genome expansion of Arabis alpina linked with retrotransposition and reduced symmetric DNA methylation.</title>
        <authorList>
            <person name="Willing E.M."/>
            <person name="Rawat V."/>
            <person name="Mandakova T."/>
            <person name="Maumus F."/>
            <person name="James G.V."/>
            <person name="Nordstroem K.J."/>
            <person name="Becker C."/>
            <person name="Warthmann N."/>
            <person name="Chica C."/>
            <person name="Szarzynska B."/>
            <person name="Zytnicki M."/>
            <person name="Albani M.C."/>
            <person name="Kiefer C."/>
            <person name="Bergonzi S."/>
            <person name="Castaings L."/>
            <person name="Mateos J.L."/>
            <person name="Berns M.C."/>
            <person name="Bujdoso N."/>
            <person name="Piofczyk T."/>
            <person name="de Lorenzo L."/>
            <person name="Barrero-Sicilia C."/>
            <person name="Mateos I."/>
            <person name="Piednoel M."/>
            <person name="Hagmann J."/>
            <person name="Chen-Min-Tao R."/>
            <person name="Iglesias-Fernandez R."/>
            <person name="Schuster S.C."/>
            <person name="Alonso-Blanco C."/>
            <person name="Roudier F."/>
            <person name="Carbonero P."/>
            <person name="Paz-Ares J."/>
            <person name="Davis S.J."/>
            <person name="Pecinka A."/>
            <person name="Quesneville H."/>
            <person name="Colot V."/>
            <person name="Lysak M.A."/>
            <person name="Weigel D."/>
            <person name="Coupland G."/>
            <person name="Schneeberger K."/>
        </authorList>
    </citation>
    <scope>NUCLEOTIDE SEQUENCE [LARGE SCALE GENOMIC DNA]</scope>
    <source>
        <strain evidence="11">cv. Pajares</strain>
    </source>
</reference>
<dbReference type="GO" id="GO:0010227">
    <property type="term" value="P:floral organ abscission"/>
    <property type="evidence" value="ECO:0007669"/>
    <property type="project" value="EnsemblPlants"/>
</dbReference>
<dbReference type="InterPro" id="IPR006459">
    <property type="entry name" value="CASP/CASPL"/>
</dbReference>
<dbReference type="InterPro" id="IPR006702">
    <property type="entry name" value="CASP_dom"/>
</dbReference>
<evidence type="ECO:0000256" key="1">
    <source>
        <dbReference type="ARBA" id="ARBA00004651"/>
    </source>
</evidence>
<dbReference type="AlphaFoldDB" id="A0A087H9K2"/>
<comment type="subcellular location">
    <subcellularLocation>
        <location evidence="1 8">Cell membrane</location>
        <topology evidence="1 8">Multi-pass membrane protein</topology>
    </subcellularLocation>
</comment>
<dbReference type="EMBL" id="CM002871">
    <property type="protein sequence ID" value="KFK38804.1"/>
    <property type="molecule type" value="Genomic_DNA"/>
</dbReference>
<evidence type="ECO:0000256" key="3">
    <source>
        <dbReference type="ARBA" id="ARBA00011489"/>
    </source>
</evidence>
<dbReference type="Pfam" id="PF04535">
    <property type="entry name" value="CASP_dom"/>
    <property type="match status" value="1"/>
</dbReference>
<accession>A0A087H9K2</accession>
<feature type="transmembrane region" description="Helical" evidence="8">
    <location>
        <begin position="98"/>
        <end position="124"/>
    </location>
</feature>
<evidence type="ECO:0000256" key="8">
    <source>
        <dbReference type="RuleBase" id="RU361233"/>
    </source>
</evidence>
<proteinExistence type="inferred from homology"/>
<dbReference type="GO" id="GO:0005886">
    <property type="term" value="C:plasma membrane"/>
    <property type="evidence" value="ECO:0007669"/>
    <property type="project" value="UniProtKB-SubCell"/>
</dbReference>
<feature type="transmembrane region" description="Helical" evidence="8">
    <location>
        <begin position="64"/>
        <end position="86"/>
    </location>
</feature>
<evidence type="ECO:0000256" key="7">
    <source>
        <dbReference type="ARBA" id="ARBA00023136"/>
    </source>
</evidence>
<comment type="subunit">
    <text evidence="3 8">Homodimer and heterodimers.</text>
</comment>
<evidence type="ECO:0000259" key="9">
    <source>
        <dbReference type="Pfam" id="PF04535"/>
    </source>
</evidence>
<keyword evidence="4 8" id="KW-1003">Cell membrane</keyword>
<dbReference type="PANTHER" id="PTHR33573">
    <property type="entry name" value="CASP-LIKE PROTEIN 4A4"/>
    <property type="match status" value="1"/>
</dbReference>
<feature type="transmembrane region" description="Helical" evidence="8">
    <location>
        <begin position="26"/>
        <end position="44"/>
    </location>
</feature>
<dbReference type="NCBIfam" id="TIGR01569">
    <property type="entry name" value="A_tha_TIGR01569"/>
    <property type="match status" value="1"/>
</dbReference>
<comment type="similarity">
    <text evidence="2 8">Belongs to the Casparian strip membrane proteins (CASP) family.</text>
</comment>
<gene>
    <name evidence="10" type="ordered locus">AALP_Aa3g162100</name>
</gene>
<evidence type="ECO:0000313" key="10">
    <source>
        <dbReference type="EMBL" id="KFK38804.1"/>
    </source>
</evidence>
<evidence type="ECO:0000313" key="11">
    <source>
        <dbReference type="Proteomes" id="UP000029120"/>
    </source>
</evidence>
<organism evidence="10 11">
    <name type="scientific">Arabis alpina</name>
    <name type="common">Alpine rock-cress</name>
    <dbReference type="NCBI Taxonomy" id="50452"/>
    <lineage>
        <taxon>Eukaryota</taxon>
        <taxon>Viridiplantae</taxon>
        <taxon>Streptophyta</taxon>
        <taxon>Embryophyta</taxon>
        <taxon>Tracheophyta</taxon>
        <taxon>Spermatophyta</taxon>
        <taxon>Magnoliopsida</taxon>
        <taxon>eudicotyledons</taxon>
        <taxon>Gunneridae</taxon>
        <taxon>Pentapetalae</taxon>
        <taxon>rosids</taxon>
        <taxon>malvids</taxon>
        <taxon>Brassicales</taxon>
        <taxon>Brassicaceae</taxon>
        <taxon>Arabideae</taxon>
        <taxon>Arabis</taxon>
    </lineage>
</organism>
<sequence length="180" mass="19751">MDKTDQNTLHGSAFELNCTERTVETVLRITSMALSIAGLVIMIKNSISNDFGSLSYSNLGAFKYLVNANGICATYSLLSALFVIAIPCPISKLRVWTLFLLDQVVTYAVLAAGVVSAETVYLAYKGNTSITWSSACDYYGVFCHKALVSVIFTFVVSVLYMSLSLISSYRLFSRFKAPKQ</sequence>
<dbReference type="eggNOG" id="ENOG502S0J7">
    <property type="taxonomic scope" value="Eukaryota"/>
</dbReference>
<dbReference type="Proteomes" id="UP000029120">
    <property type="component" value="Chromosome 3"/>
</dbReference>
<dbReference type="PANTHER" id="PTHR33573:SF46">
    <property type="entry name" value="CASP-LIKE PROTEIN 2A1"/>
    <property type="match status" value="1"/>
</dbReference>
<name>A0A087H9K2_ARAAL</name>
<keyword evidence="7 8" id="KW-0472">Membrane</keyword>
<dbReference type="Gramene" id="KFK38804">
    <property type="protein sequence ID" value="KFK38804"/>
    <property type="gene ID" value="AALP_AA3G162100"/>
</dbReference>